<dbReference type="CDD" id="cd03411">
    <property type="entry name" value="Ferrochelatase_N"/>
    <property type="match status" value="1"/>
</dbReference>
<keyword evidence="5" id="KW-0627">Porphyrin biosynthesis</keyword>
<accession>K1V9Y2</accession>
<dbReference type="InParanoid" id="K1V9Y2"/>
<keyword evidence="3" id="KW-0350">Heme biosynthesis</keyword>
<dbReference type="UniPathway" id="UPA00252"/>
<protein>
    <submittedName>
        <fullName evidence="8">Ferrochelatase</fullName>
    </submittedName>
</protein>
<keyword evidence="9" id="KW-1185">Reference proteome</keyword>
<dbReference type="InterPro" id="IPR033644">
    <property type="entry name" value="Ferrochelatase_C"/>
</dbReference>
<evidence type="ECO:0000313" key="8">
    <source>
        <dbReference type="EMBL" id="EKD00800.1"/>
    </source>
</evidence>
<dbReference type="HAMAP" id="MF_00323">
    <property type="entry name" value="Ferrochelatase"/>
    <property type="match status" value="1"/>
</dbReference>
<dbReference type="OrthoDB" id="1323at2759"/>
<dbReference type="Gene3D" id="3.40.50.1400">
    <property type="match status" value="2"/>
</dbReference>
<dbReference type="STRING" id="1220162.K1V9Y2"/>
<dbReference type="AlphaFoldDB" id="K1V9Y2"/>
<dbReference type="SUPFAM" id="SSF53800">
    <property type="entry name" value="Chelatase"/>
    <property type="match status" value="1"/>
</dbReference>
<dbReference type="NCBIfam" id="TIGR00109">
    <property type="entry name" value="hemH"/>
    <property type="match status" value="1"/>
</dbReference>
<evidence type="ECO:0000256" key="6">
    <source>
        <dbReference type="RuleBase" id="RU004185"/>
    </source>
</evidence>
<evidence type="ECO:0000256" key="7">
    <source>
        <dbReference type="SAM" id="MobiDB-lite"/>
    </source>
</evidence>
<dbReference type="Pfam" id="PF00762">
    <property type="entry name" value="Ferrochelatase"/>
    <property type="match status" value="1"/>
</dbReference>
<evidence type="ECO:0000256" key="5">
    <source>
        <dbReference type="ARBA" id="ARBA00023244"/>
    </source>
</evidence>
<dbReference type="HOGENOM" id="CLU_018884_1_0_1"/>
<evidence type="ECO:0000256" key="3">
    <source>
        <dbReference type="ARBA" id="ARBA00023133"/>
    </source>
</evidence>
<dbReference type="GO" id="GO:0004325">
    <property type="term" value="F:ferrochelatase activity"/>
    <property type="evidence" value="ECO:0007669"/>
    <property type="project" value="InterPro"/>
</dbReference>
<evidence type="ECO:0000256" key="4">
    <source>
        <dbReference type="ARBA" id="ARBA00023239"/>
    </source>
</evidence>
<proteinExistence type="inferred from homology"/>
<dbReference type="CDD" id="cd00419">
    <property type="entry name" value="Ferrochelatase_C"/>
    <property type="match status" value="1"/>
</dbReference>
<comment type="caution">
    <text evidence="8">The sequence shown here is derived from an EMBL/GenBank/DDBJ whole genome shotgun (WGS) entry which is preliminary data.</text>
</comment>
<dbReference type="PANTHER" id="PTHR11108">
    <property type="entry name" value="FERROCHELATASE"/>
    <property type="match status" value="1"/>
</dbReference>
<feature type="region of interest" description="Disordered" evidence="7">
    <location>
        <begin position="23"/>
        <end position="43"/>
    </location>
</feature>
<dbReference type="GO" id="GO:0006783">
    <property type="term" value="P:heme biosynthetic process"/>
    <property type="evidence" value="ECO:0007669"/>
    <property type="project" value="UniProtKB-KW"/>
</dbReference>
<comment type="pathway">
    <text evidence="1">Porphyrin-containing compound metabolism; protoheme biosynthesis.</text>
</comment>
<organism evidence="8 9">
    <name type="scientific">Trichosporon asahii var. asahii (strain CBS 8904)</name>
    <name type="common">Yeast</name>
    <dbReference type="NCBI Taxonomy" id="1220162"/>
    <lineage>
        <taxon>Eukaryota</taxon>
        <taxon>Fungi</taxon>
        <taxon>Dikarya</taxon>
        <taxon>Basidiomycota</taxon>
        <taxon>Agaricomycotina</taxon>
        <taxon>Tremellomycetes</taxon>
        <taxon>Trichosporonales</taxon>
        <taxon>Trichosporonaceae</taxon>
        <taxon>Trichosporon</taxon>
    </lineage>
</organism>
<dbReference type="InterPro" id="IPR033659">
    <property type="entry name" value="Ferrochelatase_N"/>
</dbReference>
<reference evidence="8 9" key="1">
    <citation type="journal article" date="2012" name="Eukaryot. Cell">
        <title>Genome sequence of the Trichosporon asahii environmental strain CBS 8904.</title>
        <authorList>
            <person name="Yang R.Y."/>
            <person name="Li H.T."/>
            <person name="Zhu H."/>
            <person name="Zhou G.P."/>
            <person name="Wang M."/>
            <person name="Wang L."/>
        </authorList>
    </citation>
    <scope>NUCLEOTIDE SEQUENCE [LARGE SCALE GENOMIC DNA]</scope>
    <source>
        <strain evidence="8 9">CBS 8904</strain>
    </source>
</reference>
<keyword evidence="2" id="KW-0408">Iron</keyword>
<feature type="compositionally biased region" description="Basic and acidic residues" evidence="7">
    <location>
        <begin position="31"/>
        <end position="43"/>
    </location>
</feature>
<dbReference type="Proteomes" id="UP000006757">
    <property type="component" value="Unassembled WGS sequence"/>
</dbReference>
<dbReference type="InterPro" id="IPR001015">
    <property type="entry name" value="Ferrochelatase"/>
</dbReference>
<dbReference type="FunCoup" id="K1V9Y2">
    <property type="interactions" value="392"/>
</dbReference>
<keyword evidence="4" id="KW-0456">Lyase</keyword>
<sequence length="385" mass="42611">MLVLRPATSAARTRLAAPLAARGLATVRSAPPKDETKPRTDEPVRQLPEVHSFLSRLFHDSDLIPLPMQKVLAPVIAKRRTPKIEEQYKEIGGGSPIRAWTEKQGEGMCALLDELNPESAPHKPYIAFRYAEPLTETALQQMQADGVRRAVAFTQYPQYSCSTTGSSLNELYRVAKKQGWGANGEVEWSTIDRWPADRGLVKAFANNIRHALDKFPDHERNDVVILFSAHSLPIEIVKPVHARSRRNSVRDYGGARFLKSSKVGPKAWQGPQTAKAIEGLAKQGQKNVLLVPVAFTSDHIETLYELDIEVKEDADKLGVRLERAESLNGSPIFIRALADIVSKHLKDYDSGKIAPASSQLLLRCPGCTNPRCGKTKEWLANAGCE</sequence>
<dbReference type="PANTHER" id="PTHR11108:SF1">
    <property type="entry name" value="FERROCHELATASE, MITOCHONDRIAL"/>
    <property type="match status" value="1"/>
</dbReference>
<name>K1V9Y2_TRIAC</name>
<dbReference type="GO" id="GO:0005739">
    <property type="term" value="C:mitochondrion"/>
    <property type="evidence" value="ECO:0007669"/>
    <property type="project" value="TreeGrafter"/>
</dbReference>
<dbReference type="EMBL" id="AMBO01000334">
    <property type="protein sequence ID" value="EKD00800.1"/>
    <property type="molecule type" value="Genomic_DNA"/>
</dbReference>
<dbReference type="OMA" id="DPYHCEC"/>
<gene>
    <name evidence="8" type="ORF">A1Q2_04992</name>
</gene>
<dbReference type="eggNOG" id="KOG1321">
    <property type="taxonomic scope" value="Eukaryota"/>
</dbReference>
<evidence type="ECO:0000256" key="2">
    <source>
        <dbReference type="ARBA" id="ARBA00023004"/>
    </source>
</evidence>
<evidence type="ECO:0000313" key="9">
    <source>
        <dbReference type="Proteomes" id="UP000006757"/>
    </source>
</evidence>
<evidence type="ECO:0000256" key="1">
    <source>
        <dbReference type="ARBA" id="ARBA00004744"/>
    </source>
</evidence>
<comment type="similarity">
    <text evidence="6">Belongs to the ferrochelatase family.</text>
</comment>